<accession>A0A7X9ZZG2</accession>
<comment type="caution">
    <text evidence="1">The sequence shown here is derived from an EMBL/GenBank/DDBJ whole genome shotgun (WGS) entry which is preliminary data.</text>
</comment>
<gene>
    <name evidence="1" type="ORF">HHL14_19430</name>
</gene>
<name>A0A7X9ZZG2_9BURK</name>
<protein>
    <submittedName>
        <fullName evidence="1">DUF4919 domain-containing protein</fullName>
    </submittedName>
</protein>
<keyword evidence="2" id="KW-1185">Reference proteome</keyword>
<dbReference type="EMBL" id="JABBFZ010000012">
    <property type="protein sequence ID" value="NML32995.1"/>
    <property type="molecule type" value="Genomic_DNA"/>
</dbReference>
<dbReference type="AlphaFoldDB" id="A0A7X9ZZG2"/>
<dbReference type="Proteomes" id="UP000583127">
    <property type="component" value="Unassembled WGS sequence"/>
</dbReference>
<evidence type="ECO:0000313" key="2">
    <source>
        <dbReference type="Proteomes" id="UP000583127"/>
    </source>
</evidence>
<evidence type="ECO:0000313" key="1">
    <source>
        <dbReference type="EMBL" id="NML32995.1"/>
    </source>
</evidence>
<reference evidence="1 2" key="1">
    <citation type="submission" date="2020-04" db="EMBL/GenBank/DDBJ databases">
        <title>Paraburkholderia sp. G-4-1-8 isolated from soil.</title>
        <authorList>
            <person name="Dahal R.H."/>
        </authorList>
    </citation>
    <scope>NUCLEOTIDE SEQUENCE [LARGE SCALE GENOMIC DNA]</scope>
    <source>
        <strain evidence="1 2">G-4-1-8</strain>
    </source>
</reference>
<proteinExistence type="predicted"/>
<dbReference type="RefSeq" id="WP_169499249.1">
    <property type="nucleotide sequence ID" value="NZ_JABBFZ010000012.1"/>
</dbReference>
<organism evidence="1 2">
    <name type="scientific">Paraburkholderia antibiotica</name>
    <dbReference type="NCBI Taxonomy" id="2728839"/>
    <lineage>
        <taxon>Bacteria</taxon>
        <taxon>Pseudomonadati</taxon>
        <taxon>Pseudomonadota</taxon>
        <taxon>Betaproteobacteria</taxon>
        <taxon>Burkholderiales</taxon>
        <taxon>Burkholderiaceae</taxon>
        <taxon>Paraburkholderia</taxon>
    </lineage>
</organism>
<sequence>MSHLTITTLPDSAILRAIFCCSKICSKYALRTGGFMLGMKRLIGLFCVAISVHVSAEPTTAIVDQLQAQRQEFAQDDKIDPQRLSHEIQAALKDSVALDRAGNDPEAIARLSVLEKYAPLTRFPSYDVQTLCAGLYAKLNQPNDAEACRARAAAMAEILQKHSGSGATPDDPVRVITIEEVSEWIHAQSAQLSNVRAYPYHDANLQAITYAGPATGNQSTVAYFLFSPRLLASLNSAKINVFDPLPINPQNSRYQAALNDAHAQRLKFLTDTSFDYPALIQLCASSEREAMRLQQQGDVAGALSKIREIEKIRPIQDVPIFDVISTYSFLLGKSGDIDAQSRMRLYLFGIAQDIAHSGNGLTPESAIHVAAISEEYAWMHEKGWRAVKQSLITKGNAHYDAIEATDGSGHSQTAYFEVSQIYAREMPTAAQ</sequence>